<proteinExistence type="predicted"/>
<organism evidence="2 3">
    <name type="scientific">Pleurotus ostreatus (strain PC15)</name>
    <name type="common">Oyster mushroom</name>
    <dbReference type="NCBI Taxonomy" id="1137138"/>
    <lineage>
        <taxon>Eukaryota</taxon>
        <taxon>Fungi</taxon>
        <taxon>Dikarya</taxon>
        <taxon>Basidiomycota</taxon>
        <taxon>Agaricomycotina</taxon>
        <taxon>Agaricomycetes</taxon>
        <taxon>Agaricomycetidae</taxon>
        <taxon>Agaricales</taxon>
        <taxon>Pleurotineae</taxon>
        <taxon>Pleurotaceae</taxon>
        <taxon>Pleurotus</taxon>
    </lineage>
</organism>
<dbReference type="OrthoDB" id="6021263at2759"/>
<dbReference type="Pfam" id="PF12824">
    <property type="entry name" value="MRP-L20"/>
    <property type="match status" value="1"/>
</dbReference>
<accession>A0A067NPK0</accession>
<dbReference type="GO" id="GO:0005762">
    <property type="term" value="C:mitochondrial large ribosomal subunit"/>
    <property type="evidence" value="ECO:0007669"/>
    <property type="project" value="TreeGrafter"/>
</dbReference>
<feature type="region of interest" description="Disordered" evidence="1">
    <location>
        <begin position="1"/>
        <end position="97"/>
    </location>
</feature>
<evidence type="ECO:0000313" key="3">
    <source>
        <dbReference type="Proteomes" id="UP000027073"/>
    </source>
</evidence>
<dbReference type="Proteomes" id="UP000027073">
    <property type="component" value="Unassembled WGS sequence"/>
</dbReference>
<dbReference type="VEuPathDB" id="FungiDB:PLEOSDRAFT_1046291"/>
<reference evidence="3" key="1">
    <citation type="journal article" date="2014" name="Proc. Natl. Acad. Sci. U.S.A.">
        <title>Extensive sampling of basidiomycete genomes demonstrates inadequacy of the white-rot/brown-rot paradigm for wood decay fungi.</title>
        <authorList>
            <person name="Riley R."/>
            <person name="Salamov A.A."/>
            <person name="Brown D.W."/>
            <person name="Nagy L.G."/>
            <person name="Floudas D."/>
            <person name="Held B.W."/>
            <person name="Levasseur A."/>
            <person name="Lombard V."/>
            <person name="Morin E."/>
            <person name="Otillar R."/>
            <person name="Lindquist E.A."/>
            <person name="Sun H."/>
            <person name="LaButti K.M."/>
            <person name="Schmutz J."/>
            <person name="Jabbour D."/>
            <person name="Luo H."/>
            <person name="Baker S.E."/>
            <person name="Pisabarro A.G."/>
            <person name="Walton J.D."/>
            <person name="Blanchette R.A."/>
            <person name="Henrissat B."/>
            <person name="Martin F."/>
            <person name="Cullen D."/>
            <person name="Hibbett D.S."/>
            <person name="Grigoriev I.V."/>
        </authorList>
    </citation>
    <scope>NUCLEOTIDE SEQUENCE [LARGE SCALE GENOMIC DNA]</scope>
    <source>
        <strain evidence="3">PC15</strain>
    </source>
</reference>
<feature type="compositionally biased region" description="Polar residues" evidence="1">
    <location>
        <begin position="66"/>
        <end position="75"/>
    </location>
</feature>
<dbReference type="AlphaFoldDB" id="A0A067NPK0"/>
<dbReference type="STRING" id="1137138.A0A067NPK0"/>
<dbReference type="PANTHER" id="PTHR28266:SF1">
    <property type="entry name" value="LARGE RIBOSOMAL SUBUNIT PROTEIN ML58"/>
    <property type="match status" value="1"/>
</dbReference>
<sequence length="188" mass="21612">MNRRISSVLSLSRGYATRHPRPKPGTSERPPYHAPDPLRNNPNATTTILNDENLTFIHRPPPSAPSPFSLTTNPVSPLLKPRRDVPEGTSMPPQLRASKLSETFVLTEEQKAEMRELRRSDPKQWTRSALARKFGCPSWFIEYIAALPKSARKAARRERDAAHAANREKWSERHSMVKAIRLRKREFW</sequence>
<dbReference type="PANTHER" id="PTHR28266">
    <property type="entry name" value="54S RIBOSOMAL PROTEIN L20, MITOCHONDRIAL"/>
    <property type="match status" value="1"/>
</dbReference>
<dbReference type="EMBL" id="KL198010">
    <property type="protein sequence ID" value="KDQ26037.1"/>
    <property type="molecule type" value="Genomic_DNA"/>
</dbReference>
<name>A0A067NPK0_PLEO1</name>
<dbReference type="HOGENOM" id="CLU_100683_0_0_1"/>
<feature type="compositionally biased region" description="Polar residues" evidence="1">
    <location>
        <begin position="40"/>
        <end position="53"/>
    </location>
</feature>
<protein>
    <recommendedName>
        <fullName evidence="4">Mitochondrial ribosomal protein subunit L20-domain-containing protein</fullName>
    </recommendedName>
</protein>
<dbReference type="GO" id="GO:0003735">
    <property type="term" value="F:structural constituent of ribosome"/>
    <property type="evidence" value="ECO:0007669"/>
    <property type="project" value="TreeGrafter"/>
</dbReference>
<evidence type="ECO:0008006" key="4">
    <source>
        <dbReference type="Google" id="ProtNLM"/>
    </source>
</evidence>
<dbReference type="InterPro" id="IPR024388">
    <property type="entry name" value="Ribosomal_mL58"/>
</dbReference>
<feature type="compositionally biased region" description="Polar residues" evidence="1">
    <location>
        <begin position="1"/>
        <end position="10"/>
    </location>
</feature>
<gene>
    <name evidence="2" type="ORF">PLEOSDRAFT_1046291</name>
</gene>
<dbReference type="InParanoid" id="A0A067NPK0"/>
<evidence type="ECO:0000256" key="1">
    <source>
        <dbReference type="SAM" id="MobiDB-lite"/>
    </source>
</evidence>
<evidence type="ECO:0000313" key="2">
    <source>
        <dbReference type="EMBL" id="KDQ26037.1"/>
    </source>
</evidence>